<dbReference type="InterPro" id="IPR023352">
    <property type="entry name" value="MAPEG-like_dom_sf"/>
</dbReference>
<dbReference type="InterPro" id="IPR001129">
    <property type="entry name" value="Membr-assoc_MAPEG"/>
</dbReference>
<evidence type="ECO:0000313" key="6">
    <source>
        <dbReference type="EMBL" id="TKW60516.1"/>
    </source>
</evidence>
<evidence type="ECO:0000256" key="3">
    <source>
        <dbReference type="ARBA" id="ARBA00022989"/>
    </source>
</evidence>
<proteinExistence type="predicted"/>
<keyword evidence="4 5" id="KW-0472">Membrane</keyword>
<gene>
    <name evidence="6" type="ORF">DI628_06325</name>
</gene>
<sequence>MLLVYWFILLAALMPYSVVQIARGAKFDNAKPRDNYALAEGRQKRAYNAHLNSFEAFPIFAAAVLVAVQGGAASWVLNLLAGGWLLVRCGYIYAYLKDMPRERSALWALAMILNVAMFTLPLWGPRASFY</sequence>
<feature type="transmembrane region" description="Helical" evidence="5">
    <location>
        <begin position="59"/>
        <end position="86"/>
    </location>
</feature>
<reference evidence="6 7" key="1">
    <citation type="journal article" date="2017" name="Nat. Commun.">
        <title>In situ click chemistry generation of cyclooxygenase-2 inhibitors.</title>
        <authorList>
            <person name="Bhardwaj A."/>
            <person name="Kaur J."/>
            <person name="Wuest M."/>
            <person name="Wuest F."/>
        </authorList>
    </citation>
    <scope>NUCLEOTIDE SEQUENCE [LARGE SCALE GENOMIC DNA]</scope>
    <source>
        <strain evidence="6">S2_018_000_R2_106</strain>
    </source>
</reference>
<comment type="caution">
    <text evidence="6">The sequence shown here is derived from an EMBL/GenBank/DDBJ whole genome shotgun (WGS) entry which is preliminary data.</text>
</comment>
<name>A0A6N4RBU1_BLAVI</name>
<dbReference type="AlphaFoldDB" id="A0A6N4RBU1"/>
<dbReference type="Gene3D" id="1.20.120.550">
    <property type="entry name" value="Membrane associated eicosanoid/glutathione metabolism-like domain"/>
    <property type="match status" value="1"/>
</dbReference>
<evidence type="ECO:0000256" key="1">
    <source>
        <dbReference type="ARBA" id="ARBA00004370"/>
    </source>
</evidence>
<protein>
    <recommendedName>
        <fullName evidence="8">MAPEG family protein</fullName>
    </recommendedName>
</protein>
<keyword evidence="3 5" id="KW-1133">Transmembrane helix</keyword>
<evidence type="ECO:0000256" key="5">
    <source>
        <dbReference type="SAM" id="Phobius"/>
    </source>
</evidence>
<feature type="transmembrane region" description="Helical" evidence="5">
    <location>
        <begin position="106"/>
        <end position="124"/>
    </location>
</feature>
<dbReference type="PANTHER" id="PTHR35371:SF1">
    <property type="entry name" value="BLR7753 PROTEIN"/>
    <property type="match status" value="1"/>
</dbReference>
<dbReference type="PANTHER" id="PTHR35371">
    <property type="entry name" value="INNER MEMBRANE PROTEIN"/>
    <property type="match status" value="1"/>
</dbReference>
<keyword evidence="2 5" id="KW-0812">Transmembrane</keyword>
<evidence type="ECO:0000256" key="4">
    <source>
        <dbReference type="ARBA" id="ARBA00023136"/>
    </source>
</evidence>
<evidence type="ECO:0000313" key="7">
    <source>
        <dbReference type="Proteomes" id="UP000320948"/>
    </source>
</evidence>
<evidence type="ECO:0000256" key="2">
    <source>
        <dbReference type="ARBA" id="ARBA00022692"/>
    </source>
</evidence>
<dbReference type="Proteomes" id="UP000320948">
    <property type="component" value="Unassembled WGS sequence"/>
</dbReference>
<dbReference type="SUPFAM" id="SSF161084">
    <property type="entry name" value="MAPEG domain-like"/>
    <property type="match status" value="1"/>
</dbReference>
<comment type="subcellular location">
    <subcellularLocation>
        <location evidence="1">Membrane</location>
    </subcellularLocation>
</comment>
<dbReference type="Pfam" id="PF01124">
    <property type="entry name" value="MAPEG"/>
    <property type="match status" value="1"/>
</dbReference>
<dbReference type="GO" id="GO:0016020">
    <property type="term" value="C:membrane"/>
    <property type="evidence" value="ECO:0007669"/>
    <property type="project" value="UniProtKB-SubCell"/>
</dbReference>
<dbReference type="EMBL" id="VAFM01000002">
    <property type="protein sequence ID" value="TKW60516.1"/>
    <property type="molecule type" value="Genomic_DNA"/>
</dbReference>
<evidence type="ECO:0008006" key="8">
    <source>
        <dbReference type="Google" id="ProtNLM"/>
    </source>
</evidence>
<accession>A0A6N4RBU1</accession>
<organism evidence="6 7">
    <name type="scientific">Blastochloris viridis</name>
    <name type="common">Rhodopseudomonas viridis</name>
    <dbReference type="NCBI Taxonomy" id="1079"/>
    <lineage>
        <taxon>Bacteria</taxon>
        <taxon>Pseudomonadati</taxon>
        <taxon>Pseudomonadota</taxon>
        <taxon>Alphaproteobacteria</taxon>
        <taxon>Hyphomicrobiales</taxon>
        <taxon>Blastochloridaceae</taxon>
        <taxon>Blastochloris</taxon>
    </lineage>
</organism>